<dbReference type="EMBL" id="CP014501">
    <property type="protein sequence ID" value="ANB11889.1"/>
    <property type="molecule type" value="Genomic_DNA"/>
</dbReference>
<protein>
    <submittedName>
        <fullName evidence="2">Phosphatidylinositol-3-/phosphoinositide 5-phosphatase INP53</fullName>
    </submittedName>
</protein>
<evidence type="ECO:0000313" key="3">
    <source>
        <dbReference type="Proteomes" id="UP000189580"/>
    </source>
</evidence>
<dbReference type="RefSeq" id="XP_018734366.1">
    <property type="nucleotide sequence ID" value="XM_018878012.1"/>
</dbReference>
<dbReference type="InterPro" id="IPR046985">
    <property type="entry name" value="IP5"/>
</dbReference>
<evidence type="ECO:0000259" key="1">
    <source>
        <dbReference type="SMART" id="SM00128"/>
    </source>
</evidence>
<evidence type="ECO:0000313" key="2">
    <source>
        <dbReference type="EMBL" id="ANB11889.1"/>
    </source>
</evidence>
<dbReference type="PANTHER" id="PTHR11200:SF240">
    <property type="entry name" value="INOSITOL POLYPHOSPHATE 5-PHOSPHATASE C9G1.10C-RELATED"/>
    <property type="match status" value="1"/>
</dbReference>
<dbReference type="InterPro" id="IPR036691">
    <property type="entry name" value="Endo/exonu/phosph_ase_sf"/>
</dbReference>
<name>A0A167CMI5_9ASCO</name>
<gene>
    <name evidence="2" type="primary">INP53</name>
    <name evidence="2" type="ORF">AWJ20_116</name>
</gene>
<accession>A0A167CMI5</accession>
<dbReference type="PANTHER" id="PTHR11200">
    <property type="entry name" value="INOSITOL 5-PHOSPHATASE"/>
    <property type="match status" value="1"/>
</dbReference>
<organism evidence="2 3">
    <name type="scientific">Sugiyamaella lignohabitans</name>
    <dbReference type="NCBI Taxonomy" id="796027"/>
    <lineage>
        <taxon>Eukaryota</taxon>
        <taxon>Fungi</taxon>
        <taxon>Dikarya</taxon>
        <taxon>Ascomycota</taxon>
        <taxon>Saccharomycotina</taxon>
        <taxon>Dipodascomycetes</taxon>
        <taxon>Dipodascales</taxon>
        <taxon>Trichomonascaceae</taxon>
        <taxon>Sugiyamaella</taxon>
    </lineage>
</organism>
<dbReference type="GO" id="GO:0004439">
    <property type="term" value="F:phosphatidylinositol-4,5-bisphosphate 5-phosphatase activity"/>
    <property type="evidence" value="ECO:0007669"/>
    <property type="project" value="TreeGrafter"/>
</dbReference>
<dbReference type="SMART" id="SM00128">
    <property type="entry name" value="IPPc"/>
    <property type="match status" value="1"/>
</dbReference>
<sequence>MAMAINQGQAEILVFGFQELVELDNTSVTAKSMFHSKRKKEKEGAVVTSSHISHQYKAWQDKLDEFVGSNLSERYRLVHSNNMVGLFTCVFMKESECNRVRDIKSSAIKTGLGGLHGNKGGLAVRMVVDDSSLCFVNCHLAAGQSGVLQRNSDIETILETKFSDASDNTNFTSKGIFVNGGDGTKIMDHEICFFFGDMNYRINRHRQVAIKAIEENAFDQLLEYDQLGLQLKKNPGLRLRAFSEKPITFAPTYKFDVGSDRYDSSDKKRVPAWCDRIFYRGGLKVVPASYYSFSVRASDHRPVTGVYSVQLKTIDPGKRKEVYKDSLLRWKEYLAV</sequence>
<dbReference type="KEGG" id="slb:AWJ20_116"/>
<dbReference type="InterPro" id="IPR000300">
    <property type="entry name" value="IPPc"/>
</dbReference>
<reference evidence="2 3" key="1">
    <citation type="submission" date="2016-02" db="EMBL/GenBank/DDBJ databases">
        <title>Complete genome sequence and transcriptome regulation of the pentose utilising yeast Sugiyamaella lignohabitans.</title>
        <authorList>
            <person name="Bellasio M."/>
            <person name="Peymann A."/>
            <person name="Valli M."/>
            <person name="Sipitzky M."/>
            <person name="Graf A."/>
            <person name="Sauer M."/>
            <person name="Marx H."/>
            <person name="Mattanovich D."/>
        </authorList>
    </citation>
    <scope>NUCLEOTIDE SEQUENCE [LARGE SCALE GENOMIC DNA]</scope>
    <source>
        <strain evidence="2 3">CBS 10342</strain>
    </source>
</reference>
<dbReference type="GeneID" id="30032931"/>
<dbReference type="Pfam" id="PF22669">
    <property type="entry name" value="Exo_endo_phos2"/>
    <property type="match status" value="1"/>
</dbReference>
<keyword evidence="3" id="KW-1185">Reference proteome</keyword>
<dbReference type="OrthoDB" id="2248459at2759"/>
<dbReference type="Gene3D" id="3.60.10.10">
    <property type="entry name" value="Endonuclease/exonuclease/phosphatase"/>
    <property type="match status" value="1"/>
</dbReference>
<feature type="domain" description="Inositol polyphosphate-related phosphatase" evidence="1">
    <location>
        <begin position="1"/>
        <end position="315"/>
    </location>
</feature>
<dbReference type="SUPFAM" id="SSF56219">
    <property type="entry name" value="DNase I-like"/>
    <property type="match status" value="1"/>
</dbReference>
<dbReference type="GO" id="GO:0046856">
    <property type="term" value="P:phosphatidylinositol dephosphorylation"/>
    <property type="evidence" value="ECO:0007669"/>
    <property type="project" value="InterPro"/>
</dbReference>
<dbReference type="Proteomes" id="UP000189580">
    <property type="component" value="Chromosome a"/>
</dbReference>
<proteinExistence type="predicted"/>
<dbReference type="AlphaFoldDB" id="A0A167CMI5"/>